<dbReference type="GO" id="GO:0070626">
    <property type="term" value="F:(S)-2-(5-amino-1-(5-phospho-D-ribosyl)imidazole-4-carboxamido) succinate lyase (fumarate-forming) activity"/>
    <property type="evidence" value="ECO:0007669"/>
    <property type="project" value="TreeGrafter"/>
</dbReference>
<dbReference type="Gene3D" id="1.10.275.60">
    <property type="match status" value="1"/>
</dbReference>
<sequence>MKDSYESPLCSRYASARMQHIFSPDYKFLTWHRLWLSLAENEHALGLNVTAEQVEELRENLEVIDYEAAERYERELRHDVMAHIRAWGDHCPKARGIIHLGATSCFVDDNGDLIAYRDALRQVRSLLVNAVAALASFAEAQKDTPVLAYTHYQAAQPTTMGKRACMWIQDFMLDLERLDFELERLPFYGCKGATGTGASFLALFGGDAEKAMQLERSIARDMGFSSVLPICGQTYTRKIDSFLLNVLSGIAQSAAKMATDLRLMAHEKEFDEPFTSSQVGSSAMAYKRNPMRCERICSLARYVIADALNPAMTASTQWLERTLDDSANRRISMPEAFLAADAILSLVINVISGCTVYPGMMERHLRDELPFLATENILMRAVELGGDRQELHEVIREYSVETARRMKETGCANDLEAKLLADSRFGLTPEAIEELLDVRKFVGMAPRQVEEYLNGEVYPMLNANSGCIGSDERSEIKC</sequence>
<evidence type="ECO:0000256" key="4">
    <source>
        <dbReference type="RuleBase" id="RU361172"/>
    </source>
</evidence>
<dbReference type="Pfam" id="PF00206">
    <property type="entry name" value="Lyase_1"/>
    <property type="match status" value="1"/>
</dbReference>
<dbReference type="GO" id="GO:0044208">
    <property type="term" value="P:'de novo' AMP biosynthetic process"/>
    <property type="evidence" value="ECO:0007669"/>
    <property type="project" value="TreeGrafter"/>
</dbReference>
<comment type="caution">
    <text evidence="6">The sequence shown here is derived from an EMBL/GenBank/DDBJ whole genome shotgun (WGS) entry which is preliminary data.</text>
</comment>
<keyword evidence="1" id="KW-0028">Amino-acid biosynthesis</keyword>
<dbReference type="AlphaFoldDB" id="A0A9D0ZF12"/>
<proteinExistence type="inferred from homology"/>
<dbReference type="PANTHER" id="PTHR43172:SF1">
    <property type="entry name" value="ADENYLOSUCCINATE LYASE"/>
    <property type="match status" value="1"/>
</dbReference>
<dbReference type="InterPro" id="IPR020557">
    <property type="entry name" value="Fumarate_lyase_CS"/>
</dbReference>
<dbReference type="Proteomes" id="UP000824262">
    <property type="component" value="Unassembled WGS sequence"/>
</dbReference>
<organism evidence="6 7">
    <name type="scientific">Candidatus Scatomorpha intestinavium</name>
    <dbReference type="NCBI Taxonomy" id="2840922"/>
    <lineage>
        <taxon>Bacteria</taxon>
        <taxon>Bacillati</taxon>
        <taxon>Bacillota</taxon>
        <taxon>Clostridia</taxon>
        <taxon>Eubacteriales</taxon>
        <taxon>Candidatus Scatomorpha</taxon>
    </lineage>
</organism>
<evidence type="ECO:0000256" key="1">
    <source>
        <dbReference type="ARBA" id="ARBA00022605"/>
    </source>
</evidence>
<comment type="pathway">
    <text evidence="4">Purine metabolism; IMP biosynthesis via de novo pathway; 5-amino-1-(5-phospho-D-ribosyl)imidazole-4-carboxamide from 5-amino-1-(5-phospho-D-ribosyl)imidazole-4-carboxylate: step 2/2.</text>
</comment>
<comment type="pathway">
    <text evidence="4">Purine metabolism; AMP biosynthesis via de novo pathway; AMP from IMP: step 2/2.</text>
</comment>
<dbReference type="InterPro" id="IPR022761">
    <property type="entry name" value="Fumarate_lyase_N"/>
</dbReference>
<keyword evidence="2 4" id="KW-0456">Lyase</keyword>
<dbReference type="InterPro" id="IPR019468">
    <property type="entry name" value="AdenyloSucc_lyase_C"/>
</dbReference>
<dbReference type="SUPFAM" id="SSF48557">
    <property type="entry name" value="L-aspartase-like"/>
    <property type="match status" value="1"/>
</dbReference>
<dbReference type="GO" id="GO:0008652">
    <property type="term" value="P:amino acid biosynthetic process"/>
    <property type="evidence" value="ECO:0007669"/>
    <property type="project" value="UniProtKB-KW"/>
</dbReference>
<evidence type="ECO:0000259" key="5">
    <source>
        <dbReference type="SMART" id="SM00998"/>
    </source>
</evidence>
<dbReference type="SMART" id="SM00998">
    <property type="entry name" value="ADSL_C"/>
    <property type="match status" value="1"/>
</dbReference>
<keyword evidence="4" id="KW-0658">Purine biosynthesis</keyword>
<dbReference type="Pfam" id="PF10397">
    <property type="entry name" value="ADSL_C"/>
    <property type="match status" value="1"/>
</dbReference>
<evidence type="ECO:0000256" key="2">
    <source>
        <dbReference type="ARBA" id="ARBA00023239"/>
    </source>
</evidence>
<dbReference type="PRINTS" id="PR00149">
    <property type="entry name" value="FUMRATELYASE"/>
</dbReference>
<dbReference type="EC" id="4.3.2.2" evidence="3 4"/>
<gene>
    <name evidence="6" type="ORF">IAB77_07970</name>
</gene>
<dbReference type="InterPro" id="IPR000362">
    <property type="entry name" value="Fumarate_lyase_fam"/>
</dbReference>
<reference evidence="6" key="1">
    <citation type="submission" date="2020-10" db="EMBL/GenBank/DDBJ databases">
        <authorList>
            <person name="Gilroy R."/>
        </authorList>
    </citation>
    <scope>NUCLEOTIDE SEQUENCE</scope>
    <source>
        <strain evidence="6">ChiBcolR7-354</strain>
    </source>
</reference>
<dbReference type="PANTHER" id="PTHR43172">
    <property type="entry name" value="ADENYLOSUCCINATE LYASE"/>
    <property type="match status" value="1"/>
</dbReference>
<dbReference type="PROSITE" id="PS00163">
    <property type="entry name" value="FUMARATE_LYASES"/>
    <property type="match status" value="1"/>
</dbReference>
<comment type="catalytic activity">
    <reaction evidence="4">
        <text>(2S)-2-[5-amino-1-(5-phospho-beta-D-ribosyl)imidazole-4-carboxamido]succinate = 5-amino-1-(5-phospho-beta-D-ribosyl)imidazole-4-carboxamide + fumarate</text>
        <dbReference type="Rhea" id="RHEA:23920"/>
        <dbReference type="ChEBI" id="CHEBI:29806"/>
        <dbReference type="ChEBI" id="CHEBI:58443"/>
        <dbReference type="ChEBI" id="CHEBI:58475"/>
        <dbReference type="EC" id="4.3.2.2"/>
    </reaction>
</comment>
<dbReference type="Gene3D" id="1.20.200.10">
    <property type="entry name" value="Fumarase/aspartase (Central domain)"/>
    <property type="match status" value="1"/>
</dbReference>
<evidence type="ECO:0000313" key="7">
    <source>
        <dbReference type="Proteomes" id="UP000824262"/>
    </source>
</evidence>
<evidence type="ECO:0000313" key="6">
    <source>
        <dbReference type="EMBL" id="HIQ79180.1"/>
    </source>
</evidence>
<feature type="domain" description="Adenylosuccinate lyase C-terminal" evidence="5">
    <location>
        <begin position="369"/>
        <end position="453"/>
    </location>
</feature>
<protein>
    <recommendedName>
        <fullName evidence="3 4">Adenylosuccinate lyase</fullName>
        <shortName evidence="4">ASL</shortName>
        <ecNumber evidence="3 4">4.3.2.2</ecNumber>
    </recommendedName>
    <alternativeName>
        <fullName evidence="4">Adenylosuccinase</fullName>
    </alternativeName>
</protein>
<dbReference type="GO" id="GO:0004018">
    <property type="term" value="F:N6-(1,2-dicarboxyethyl)AMP AMP-lyase (fumarate-forming) activity"/>
    <property type="evidence" value="ECO:0007669"/>
    <property type="project" value="UniProtKB-UniRule"/>
</dbReference>
<comment type="similarity">
    <text evidence="4">Belongs to the lyase 1 family. Adenylosuccinate lyase subfamily.</text>
</comment>
<reference evidence="6" key="2">
    <citation type="journal article" date="2021" name="PeerJ">
        <title>Extensive microbial diversity within the chicken gut microbiome revealed by metagenomics and culture.</title>
        <authorList>
            <person name="Gilroy R."/>
            <person name="Ravi A."/>
            <person name="Getino M."/>
            <person name="Pursley I."/>
            <person name="Horton D.L."/>
            <person name="Alikhan N.F."/>
            <person name="Baker D."/>
            <person name="Gharbi K."/>
            <person name="Hall N."/>
            <person name="Watson M."/>
            <person name="Adriaenssens E.M."/>
            <person name="Foster-Nyarko E."/>
            <person name="Jarju S."/>
            <person name="Secka A."/>
            <person name="Antonio M."/>
            <person name="Oren A."/>
            <person name="Chaudhuri R.R."/>
            <person name="La Ragione R."/>
            <person name="Hildebrand F."/>
            <person name="Pallen M.J."/>
        </authorList>
    </citation>
    <scope>NUCLEOTIDE SEQUENCE</scope>
    <source>
        <strain evidence="6">ChiBcolR7-354</strain>
    </source>
</reference>
<dbReference type="NCBIfam" id="TIGR00928">
    <property type="entry name" value="purB"/>
    <property type="match status" value="1"/>
</dbReference>
<dbReference type="InterPro" id="IPR008948">
    <property type="entry name" value="L-Aspartase-like"/>
</dbReference>
<dbReference type="CDD" id="cd03302">
    <property type="entry name" value="Adenylsuccinate_lyase_2"/>
    <property type="match status" value="1"/>
</dbReference>
<comment type="catalytic activity">
    <reaction evidence="4">
        <text>N(6)-(1,2-dicarboxyethyl)-AMP = fumarate + AMP</text>
        <dbReference type="Rhea" id="RHEA:16853"/>
        <dbReference type="ChEBI" id="CHEBI:29806"/>
        <dbReference type="ChEBI" id="CHEBI:57567"/>
        <dbReference type="ChEBI" id="CHEBI:456215"/>
        <dbReference type="EC" id="4.3.2.2"/>
    </reaction>
</comment>
<dbReference type="InterPro" id="IPR004769">
    <property type="entry name" value="Pur_lyase"/>
</dbReference>
<name>A0A9D0ZF12_9FIRM</name>
<dbReference type="Gene3D" id="1.10.40.30">
    <property type="entry name" value="Fumarase/aspartase (C-terminal domain)"/>
    <property type="match status" value="1"/>
</dbReference>
<dbReference type="EMBL" id="DVGA01000084">
    <property type="protein sequence ID" value="HIQ79180.1"/>
    <property type="molecule type" value="Genomic_DNA"/>
</dbReference>
<accession>A0A9D0ZF12</accession>
<evidence type="ECO:0000256" key="3">
    <source>
        <dbReference type="NCBIfam" id="TIGR00928"/>
    </source>
</evidence>
<dbReference type="GO" id="GO:0005829">
    <property type="term" value="C:cytosol"/>
    <property type="evidence" value="ECO:0007669"/>
    <property type="project" value="TreeGrafter"/>
</dbReference>